<evidence type="ECO:0000313" key="1">
    <source>
        <dbReference type="EMBL" id="KAJ8725935.1"/>
    </source>
</evidence>
<proteinExistence type="predicted"/>
<dbReference type="EMBL" id="CM056791">
    <property type="protein sequence ID" value="KAJ8725935.1"/>
    <property type="molecule type" value="Genomic_DNA"/>
</dbReference>
<name>A0ACC2QWH4_9NEOP</name>
<accession>A0ACC2QWH4</accession>
<organism evidence="1 2">
    <name type="scientific">Mythimna loreyi</name>
    <dbReference type="NCBI Taxonomy" id="667449"/>
    <lineage>
        <taxon>Eukaryota</taxon>
        <taxon>Metazoa</taxon>
        <taxon>Ecdysozoa</taxon>
        <taxon>Arthropoda</taxon>
        <taxon>Hexapoda</taxon>
        <taxon>Insecta</taxon>
        <taxon>Pterygota</taxon>
        <taxon>Neoptera</taxon>
        <taxon>Endopterygota</taxon>
        <taxon>Lepidoptera</taxon>
        <taxon>Glossata</taxon>
        <taxon>Ditrysia</taxon>
        <taxon>Noctuoidea</taxon>
        <taxon>Noctuidae</taxon>
        <taxon>Noctuinae</taxon>
        <taxon>Hadenini</taxon>
        <taxon>Mythimna</taxon>
    </lineage>
</organism>
<comment type="caution">
    <text evidence="1">The sequence shown here is derived from an EMBL/GenBank/DDBJ whole genome shotgun (WGS) entry which is preliminary data.</text>
</comment>
<keyword evidence="2" id="KW-1185">Reference proteome</keyword>
<gene>
    <name evidence="1" type="ORF">PYW08_004118</name>
</gene>
<sequence>MATPLVRRWQRRWFVLYDDGELTYSLDEHPDTVPQASIDMTTVLEVSEADSVTGHPFSLAITAPERVTFVKGTCREEARWWSDVLSVSDTQCLSRMLITNKMAVHRDDGDRATGCRRPWV</sequence>
<reference evidence="1" key="1">
    <citation type="submission" date="2023-03" db="EMBL/GenBank/DDBJ databases">
        <title>Chromosome-level genomes of two armyworms, Mythimna separata and Mythimna loreyi, provide insights into the biosynthesis and reception of sex pheromones.</title>
        <authorList>
            <person name="Zhao H."/>
        </authorList>
    </citation>
    <scope>NUCLEOTIDE SEQUENCE</scope>
    <source>
        <strain evidence="1">BeijingLab</strain>
    </source>
</reference>
<evidence type="ECO:0000313" key="2">
    <source>
        <dbReference type="Proteomes" id="UP001231649"/>
    </source>
</evidence>
<protein>
    <submittedName>
        <fullName evidence="1">Uncharacterized protein</fullName>
    </submittedName>
</protein>
<dbReference type="Proteomes" id="UP001231649">
    <property type="component" value="Chromosome 15"/>
</dbReference>